<dbReference type="Pfam" id="PF09176">
    <property type="entry name" value="Mpt_N"/>
    <property type="match status" value="1"/>
</dbReference>
<evidence type="ECO:0000259" key="2">
    <source>
        <dbReference type="Pfam" id="PF01370"/>
    </source>
</evidence>
<accession>A0A5C6BTK9</accession>
<protein>
    <submittedName>
        <fullName evidence="4">Bifunctional protein MdtA</fullName>
    </submittedName>
</protein>
<gene>
    <name evidence="4" type="primary">mtdA</name>
    <name evidence="4" type="ORF">Poly21_25500</name>
</gene>
<dbReference type="Pfam" id="PF01370">
    <property type="entry name" value="Epimerase"/>
    <property type="match status" value="1"/>
</dbReference>
<sequence length="298" mass="30936">MSKKILLQLDVDSHPSSFDSVVAVDAGVDHLFRYPNVEASGVESLVHGAMFTRGGDDLANTAIFIGGNDVRAAEELFAAVQSAFFGPVRVSVMLDASGCNTTAAAAVASLTKHVSLAESTSVVLGGTGPVGRRVAHLLARQGAHVILASRSLDRAETACREIASTLGSSSAGKPRLEAAAPETPEAKMQVLSRADTIVACGAAGVELLSSSELNALENLRVAIDLNAVPPAGIGGIEAFDKAKRLRGDDEHSPLVYGPIGVGGLKMRTHKAAIAQLFQTNDAVLDADQIYELTLEQLS</sequence>
<dbReference type="InterPro" id="IPR001509">
    <property type="entry name" value="Epimerase_deHydtase"/>
</dbReference>
<dbReference type="AlphaFoldDB" id="A0A5C6BTK9"/>
<feature type="domain" description="NAD-dependent epimerase/dehydratase" evidence="2">
    <location>
        <begin position="122"/>
        <end position="209"/>
    </location>
</feature>
<dbReference type="SUPFAM" id="SSF53223">
    <property type="entry name" value="Aminoacid dehydrogenase-like, N-terminal domain"/>
    <property type="match status" value="1"/>
</dbReference>
<name>A0A5C6BTK9_9BACT</name>
<feature type="domain" description="Methylene-tetrahydromethanopterin dehydrogenase N-terminal" evidence="3">
    <location>
        <begin position="17"/>
        <end position="97"/>
    </location>
</feature>
<dbReference type="RefSeq" id="WP_146407251.1">
    <property type="nucleotide sequence ID" value="NZ_SJPU01000002.1"/>
</dbReference>
<dbReference type="InterPro" id="IPR035015">
    <property type="entry name" value="NAD-bd_H4MPT_DH"/>
</dbReference>
<dbReference type="InterPro" id="IPR015259">
    <property type="entry name" value="Methyl-teptahyd_DH_N"/>
</dbReference>
<dbReference type="Gene3D" id="3.40.50.720">
    <property type="entry name" value="NAD(P)-binding Rossmann-like Domain"/>
    <property type="match status" value="1"/>
</dbReference>
<dbReference type="InterPro" id="IPR046346">
    <property type="entry name" value="Aminoacid_DH-like_N_sf"/>
</dbReference>
<organism evidence="4 5">
    <name type="scientific">Allorhodopirellula heiligendammensis</name>
    <dbReference type="NCBI Taxonomy" id="2714739"/>
    <lineage>
        <taxon>Bacteria</taxon>
        <taxon>Pseudomonadati</taxon>
        <taxon>Planctomycetota</taxon>
        <taxon>Planctomycetia</taxon>
        <taxon>Pirellulales</taxon>
        <taxon>Pirellulaceae</taxon>
        <taxon>Allorhodopirellula</taxon>
    </lineage>
</organism>
<dbReference type="GO" id="GO:0016491">
    <property type="term" value="F:oxidoreductase activity"/>
    <property type="evidence" value="ECO:0007669"/>
    <property type="project" value="UniProtKB-KW"/>
</dbReference>
<dbReference type="SUPFAM" id="SSF51735">
    <property type="entry name" value="NAD(P)-binding Rossmann-fold domains"/>
    <property type="match status" value="1"/>
</dbReference>
<dbReference type="InterPro" id="IPR036291">
    <property type="entry name" value="NAD(P)-bd_dom_sf"/>
</dbReference>
<evidence type="ECO:0000256" key="1">
    <source>
        <dbReference type="ARBA" id="ARBA00023002"/>
    </source>
</evidence>
<dbReference type="EMBL" id="SJPU01000002">
    <property type="protein sequence ID" value="TWU15355.1"/>
    <property type="molecule type" value="Genomic_DNA"/>
</dbReference>
<keyword evidence="1" id="KW-0560">Oxidoreductase</keyword>
<keyword evidence="5" id="KW-1185">Reference proteome</keyword>
<dbReference type="CDD" id="cd01078">
    <property type="entry name" value="NAD_bind_H4MPT_DH"/>
    <property type="match status" value="1"/>
</dbReference>
<dbReference type="OrthoDB" id="6180at2"/>
<evidence type="ECO:0000259" key="3">
    <source>
        <dbReference type="Pfam" id="PF09176"/>
    </source>
</evidence>
<comment type="caution">
    <text evidence="4">The sequence shown here is derived from an EMBL/GenBank/DDBJ whole genome shotgun (WGS) entry which is preliminary data.</text>
</comment>
<dbReference type="InterPro" id="IPR037089">
    <property type="entry name" value="Methyl-teptahyd_DH_N_sf"/>
</dbReference>
<dbReference type="Proteomes" id="UP000319908">
    <property type="component" value="Unassembled WGS sequence"/>
</dbReference>
<proteinExistence type="predicted"/>
<evidence type="ECO:0000313" key="4">
    <source>
        <dbReference type="EMBL" id="TWU15355.1"/>
    </source>
</evidence>
<reference evidence="4 5" key="1">
    <citation type="journal article" date="2020" name="Antonie Van Leeuwenhoek">
        <title>Rhodopirellula heiligendammensis sp. nov., Rhodopirellula pilleata sp. nov., and Rhodopirellula solitaria sp. nov. isolated from natural or artificial marine surfaces in Northern Germany and California, USA, and emended description of the genus Rhodopirellula.</title>
        <authorList>
            <person name="Kallscheuer N."/>
            <person name="Wiegand S."/>
            <person name="Jogler M."/>
            <person name="Boedeker C."/>
            <person name="Peeters S.H."/>
            <person name="Rast P."/>
            <person name="Heuer A."/>
            <person name="Jetten M.S.M."/>
            <person name="Rohde M."/>
            <person name="Jogler C."/>
        </authorList>
    </citation>
    <scope>NUCLEOTIDE SEQUENCE [LARGE SCALE GENOMIC DNA]</scope>
    <source>
        <strain evidence="4 5">Poly21</strain>
    </source>
</reference>
<evidence type="ECO:0000313" key="5">
    <source>
        <dbReference type="Proteomes" id="UP000319908"/>
    </source>
</evidence>
<dbReference type="Gene3D" id="3.40.50.10280">
    <property type="entry name" value="Methylene-tetrahydromethanopterin dehydrogenase, N-terminal domain"/>
    <property type="match status" value="1"/>
</dbReference>